<dbReference type="InterPro" id="IPR019796">
    <property type="entry name" value="G6P_DH_AS"/>
</dbReference>
<dbReference type="InterPro" id="IPR001282">
    <property type="entry name" value="G6P_DH"/>
</dbReference>
<accession>A0ABU6D3V5</accession>
<feature type="binding site" evidence="7">
    <location>
        <position position="244"/>
    </location>
    <ligand>
        <name>substrate</name>
    </ligand>
</feature>
<feature type="binding site" evidence="7">
    <location>
        <position position="191"/>
    </location>
    <ligand>
        <name>substrate</name>
    </ligand>
</feature>
<keyword evidence="3 7" id="KW-0313">Glucose metabolism</keyword>
<feature type="binding site" evidence="7">
    <location>
        <begin position="94"/>
        <end position="95"/>
    </location>
    <ligand>
        <name>NADP(+)</name>
        <dbReference type="ChEBI" id="CHEBI:58349"/>
    </ligand>
</feature>
<evidence type="ECO:0000313" key="11">
    <source>
        <dbReference type="Proteomes" id="UP001308005"/>
    </source>
</evidence>
<evidence type="ECO:0000313" key="10">
    <source>
        <dbReference type="EMBL" id="MEB4593002.1"/>
    </source>
</evidence>
<evidence type="ECO:0000256" key="4">
    <source>
        <dbReference type="ARBA" id="ARBA00022857"/>
    </source>
</evidence>
<keyword evidence="5 7" id="KW-0560">Oxidoreductase</keyword>
<name>A0ABU6D3V5_9GAMM</name>
<protein>
    <recommendedName>
        <fullName evidence="7">Glucose-6-phosphate 1-dehydrogenase</fullName>
        <shortName evidence="7">G6PD</shortName>
        <ecNumber evidence="7">1.1.1.49</ecNumber>
    </recommendedName>
</protein>
<dbReference type="RefSeq" id="WP_324697616.1">
    <property type="nucleotide sequence ID" value="NZ_JAYMYJ010000146.1"/>
</dbReference>
<feature type="binding site" evidence="7">
    <location>
        <position position="225"/>
    </location>
    <ligand>
        <name>substrate</name>
    </ligand>
</feature>
<organism evidence="10 11">
    <name type="scientific">Candidatus Thiothrix phosphatis</name>
    <dbReference type="NCBI Taxonomy" id="3112415"/>
    <lineage>
        <taxon>Bacteria</taxon>
        <taxon>Pseudomonadati</taxon>
        <taxon>Pseudomonadota</taxon>
        <taxon>Gammaproteobacteria</taxon>
        <taxon>Thiotrichales</taxon>
        <taxon>Thiotrichaceae</taxon>
        <taxon>Thiothrix</taxon>
    </lineage>
</organism>
<feature type="domain" description="Glucose-6-phosphate dehydrogenase NAD-binding" evidence="8">
    <location>
        <begin position="13"/>
        <end position="196"/>
    </location>
</feature>
<feature type="binding site" evidence="7">
    <location>
        <position position="157"/>
    </location>
    <ligand>
        <name>NADP(+)</name>
        <dbReference type="ChEBI" id="CHEBI:58349"/>
    </ligand>
</feature>
<evidence type="ECO:0000259" key="8">
    <source>
        <dbReference type="Pfam" id="PF00479"/>
    </source>
</evidence>
<keyword evidence="6 7" id="KW-0119">Carbohydrate metabolism</keyword>
<reference evidence="10 11" key="2">
    <citation type="submission" date="2024-01" db="EMBL/GenBank/DDBJ databases">
        <authorList>
            <person name="Xie X."/>
        </authorList>
    </citation>
    <scope>NUCLEOTIDE SEQUENCE [LARGE SCALE GENOMIC DNA]</scope>
    <source>
        <strain evidence="10">SCUT-1</strain>
    </source>
</reference>
<dbReference type="InterPro" id="IPR036291">
    <property type="entry name" value="NAD(P)-bd_dom_sf"/>
</dbReference>
<dbReference type="Pfam" id="PF00479">
    <property type="entry name" value="G6PD_N"/>
    <property type="match status" value="1"/>
</dbReference>
<dbReference type="PANTHER" id="PTHR23429:SF0">
    <property type="entry name" value="GLUCOSE-6-PHOSPHATE 1-DEHYDROGENASE"/>
    <property type="match status" value="1"/>
</dbReference>
<evidence type="ECO:0000256" key="5">
    <source>
        <dbReference type="ARBA" id="ARBA00023002"/>
    </source>
</evidence>
<dbReference type="PRINTS" id="PR00079">
    <property type="entry name" value="G6PDHDRGNASE"/>
</dbReference>
<evidence type="ECO:0000256" key="2">
    <source>
        <dbReference type="ARBA" id="ARBA00009975"/>
    </source>
</evidence>
<comment type="caution">
    <text evidence="10">The sequence shown here is derived from an EMBL/GenBank/DDBJ whole genome shotgun (WGS) entry which is preliminary data.</text>
</comment>
<keyword evidence="4 7" id="KW-0521">NADP</keyword>
<feature type="domain" description="Glucose-6-phosphate dehydrogenase C-terminal" evidence="9">
    <location>
        <begin position="198"/>
        <end position="496"/>
    </location>
</feature>
<dbReference type="PROSITE" id="PS00069">
    <property type="entry name" value="G6P_DEHYDROGENASE"/>
    <property type="match status" value="1"/>
</dbReference>
<feature type="binding site" evidence="7">
    <location>
        <position position="187"/>
    </location>
    <ligand>
        <name>substrate</name>
    </ligand>
</feature>
<dbReference type="EMBL" id="JAYMYJ010000146">
    <property type="protein sequence ID" value="MEB4593002.1"/>
    <property type="molecule type" value="Genomic_DNA"/>
</dbReference>
<keyword evidence="11" id="KW-1185">Reference proteome</keyword>
<dbReference type="SUPFAM" id="SSF51735">
    <property type="entry name" value="NAD(P)-binding Rossmann-fold domains"/>
    <property type="match status" value="1"/>
</dbReference>
<dbReference type="Gene3D" id="3.30.360.10">
    <property type="entry name" value="Dihydrodipicolinate Reductase, domain 2"/>
    <property type="match status" value="1"/>
</dbReference>
<proteinExistence type="inferred from homology"/>
<dbReference type="PIRSF" id="PIRSF000110">
    <property type="entry name" value="G6PD"/>
    <property type="match status" value="1"/>
</dbReference>
<dbReference type="Pfam" id="PF02781">
    <property type="entry name" value="G6PD_C"/>
    <property type="match status" value="1"/>
</dbReference>
<evidence type="ECO:0000256" key="6">
    <source>
        <dbReference type="ARBA" id="ARBA00023277"/>
    </source>
</evidence>
<sequence length="504" mass="56850">MKAEIRLPPTAVIIFGAGGDLAWRKLVPALYNLYLDGFLPGQFAIVGMDGKHAELEDWRVRMHDGVDQFSRRGKTDDAQWQAFVARLTAYRSGDFKDQATYAGLAQTLTEQEAAWGQAACRIFYLATPPVIMGDIVQNLGQAGLVSDPQRSRVVVEKPFGHDLDSARSLNQALLAVLDENQIYRIDHYLGKETVQNLLAFRFANALFEPVWNRNYIDHVQITVAEQVGVGHRGGYYEHSGALRDMIQNHLLQVLSLIAMEPPVAFEADEIRARKVDVLRAIRPLPTDDLHRFAARGQYAAGWLEGEKVASYRREPDVAEDSPTETFAALKLFVDNWRWQDVPFYLRTGKRLSQKASQAVINFRPVPHNSFPTAANPDWRPNRIEIDIQPDEGIVLRFQVKQPGVSMRLCTQEMRFRYADAFHQSSPPEAYETLLLDAMEGDATLFMRADQVEVAWGVVQPVLDAWQSAPSDFPNYPAGTWGPESSERLIAQDGRSWLEPAFPLE</sequence>
<evidence type="ECO:0000256" key="7">
    <source>
        <dbReference type="HAMAP-Rule" id="MF_00966"/>
    </source>
</evidence>
<dbReference type="Gene3D" id="3.40.50.720">
    <property type="entry name" value="NAD(P)-binding Rossmann-like Domain"/>
    <property type="match status" value="1"/>
</dbReference>
<feature type="binding site" evidence="7">
    <location>
        <position position="349"/>
    </location>
    <ligand>
        <name>substrate</name>
    </ligand>
</feature>
<dbReference type="InterPro" id="IPR022675">
    <property type="entry name" value="G6P_DH_C"/>
</dbReference>
<dbReference type="EC" id="1.1.1.49" evidence="7"/>
<feature type="binding site" evidence="7">
    <location>
        <position position="354"/>
    </location>
    <ligand>
        <name>substrate</name>
    </ligand>
</feature>
<comment type="pathway">
    <text evidence="1 7">Carbohydrate degradation; pentose phosphate pathway; D-ribulose 5-phosphate from D-glucose 6-phosphate (oxidative stage): step 1/3.</text>
</comment>
<dbReference type="HAMAP" id="MF_00966">
    <property type="entry name" value="G6PD"/>
    <property type="match status" value="1"/>
</dbReference>
<comment type="similarity">
    <text evidence="2 7">Belongs to the glucose-6-phosphate dehydrogenase family.</text>
</comment>
<feature type="active site" description="Proton acceptor" evidence="7">
    <location>
        <position position="249"/>
    </location>
</feature>
<dbReference type="Proteomes" id="UP001308005">
    <property type="component" value="Unassembled WGS sequence"/>
</dbReference>
<dbReference type="PANTHER" id="PTHR23429">
    <property type="entry name" value="GLUCOSE-6-PHOSPHATE 1-DEHYDROGENASE G6PD"/>
    <property type="match status" value="1"/>
</dbReference>
<evidence type="ECO:0000259" key="9">
    <source>
        <dbReference type="Pfam" id="PF02781"/>
    </source>
</evidence>
<comment type="catalytic activity">
    <reaction evidence="7">
        <text>D-glucose 6-phosphate + NADP(+) = 6-phospho-D-glucono-1,5-lactone + NADPH + H(+)</text>
        <dbReference type="Rhea" id="RHEA:15841"/>
        <dbReference type="ChEBI" id="CHEBI:15378"/>
        <dbReference type="ChEBI" id="CHEBI:57783"/>
        <dbReference type="ChEBI" id="CHEBI:57955"/>
        <dbReference type="ChEBI" id="CHEBI:58349"/>
        <dbReference type="ChEBI" id="CHEBI:61548"/>
        <dbReference type="EC" id="1.1.1.49"/>
    </reaction>
</comment>
<evidence type="ECO:0000256" key="3">
    <source>
        <dbReference type="ARBA" id="ARBA00022526"/>
    </source>
</evidence>
<dbReference type="SUPFAM" id="SSF55347">
    <property type="entry name" value="Glyceraldehyde-3-phosphate dehydrogenase-like, C-terminal domain"/>
    <property type="match status" value="1"/>
</dbReference>
<comment type="function">
    <text evidence="7">Catalyzes the oxidation of glucose 6-phosphate to 6-phosphogluconolactone.</text>
</comment>
<comment type="caution">
    <text evidence="7">Lacks conserved residue(s) required for the propagation of feature annotation.</text>
</comment>
<reference evidence="11" key="1">
    <citation type="submission" date="2023-07" db="EMBL/GenBank/DDBJ databases">
        <title>The carbon used by Thiothrix.</title>
        <authorList>
            <person name="Chen L."/>
        </authorList>
    </citation>
    <scope>NUCLEOTIDE SEQUENCE [LARGE SCALE GENOMIC DNA]</scope>
</reference>
<dbReference type="NCBIfam" id="NF009492">
    <property type="entry name" value="PRK12853.1-3"/>
    <property type="match status" value="1"/>
</dbReference>
<evidence type="ECO:0000256" key="1">
    <source>
        <dbReference type="ARBA" id="ARBA00004937"/>
    </source>
</evidence>
<dbReference type="InterPro" id="IPR022674">
    <property type="entry name" value="G6P_DH_NAD-bd"/>
</dbReference>
<dbReference type="NCBIfam" id="TIGR00871">
    <property type="entry name" value="zwf"/>
    <property type="match status" value="1"/>
</dbReference>
<gene>
    <name evidence="7 10" type="primary">zwf</name>
    <name evidence="10" type="ORF">VSS37_18625</name>
</gene>